<gene>
    <name evidence="9" type="ORF">CQA75_04025</name>
</gene>
<accession>A0ABY2TJA1</accession>
<feature type="transmembrane region" description="Helical" evidence="8">
    <location>
        <begin position="479"/>
        <end position="497"/>
    </location>
</feature>
<comment type="subcellular location">
    <subcellularLocation>
        <location evidence="1">Cell membrane</location>
        <topology evidence="1">Multi-pass membrane protein</topology>
    </subcellularLocation>
</comment>
<dbReference type="Proteomes" id="UP000309584">
    <property type="component" value="Unassembled WGS sequence"/>
</dbReference>
<dbReference type="RefSeq" id="WP_137623768.1">
    <property type="nucleotide sequence ID" value="NZ_NXLY01000006.1"/>
</dbReference>
<proteinExistence type="inferred from homology"/>
<feature type="transmembrane region" description="Helical" evidence="8">
    <location>
        <begin position="102"/>
        <end position="129"/>
    </location>
</feature>
<sequence>MLGLGFSLLSIFLLIFMLYKKVNAHMALLLSGFFLLGITTITSFLIRIFPESNIQISYPHIYTYLKSIDFYKLGHPILEKGSLNLGFFNIFEVFNQTLSSTLAGLGLTLMCIAGFSAYMDHVGASYALFKVFEKPLKMVKSPYILLILAYFISQFLVLFIPSHAGLALLLMVTMYPILVRTGVSKLSALSVIAICQYIDHGPGSSNVIMASNVAKIDPAFYFVHYQLPTTLPIIIAVGISIYLCNYFFDKKEHFVFDPKKVEEELNENKAKEVKKPPRIYALLPIVPLILILGFSSVLDSILALLQIHYQSSIKINVSVAMMISTFIAIVFEMIRYKSVIETLNSIMIFFKGMGHLFVITVSLIVCGQVFASGLLSVGFVDTLIEILKNAGFGALAIIVVISILLAFCAFLMGSGNAAFFSFASLIPNIAKHFGVETISMIAPIQIMTGFGRCVSPIAPAILAISAMTKVSPFAVIKRTAIPMLVASIVNIIMTYIYL</sequence>
<dbReference type="EMBL" id="NXLY01000006">
    <property type="protein sequence ID" value="TKX34072.1"/>
    <property type="molecule type" value="Genomic_DNA"/>
</dbReference>
<evidence type="ECO:0000256" key="7">
    <source>
        <dbReference type="ARBA" id="ARBA00023136"/>
    </source>
</evidence>
<comment type="similarity">
    <text evidence="2">Belongs to the DcuC/DcuD transporter (TC 2.A.61) family.</text>
</comment>
<keyword evidence="4" id="KW-1003">Cell membrane</keyword>
<evidence type="ECO:0000256" key="6">
    <source>
        <dbReference type="ARBA" id="ARBA00022989"/>
    </source>
</evidence>
<keyword evidence="5 8" id="KW-0812">Transmembrane</keyword>
<feature type="transmembrane region" description="Helical" evidence="8">
    <location>
        <begin position="392"/>
        <end position="412"/>
    </location>
</feature>
<comment type="caution">
    <text evidence="9">The sequence shown here is derived from an EMBL/GenBank/DDBJ whole genome shotgun (WGS) entry which is preliminary data.</text>
</comment>
<evidence type="ECO:0000256" key="4">
    <source>
        <dbReference type="ARBA" id="ARBA00022475"/>
    </source>
</evidence>
<evidence type="ECO:0000256" key="8">
    <source>
        <dbReference type="SAM" id="Phobius"/>
    </source>
</evidence>
<dbReference type="NCBIfam" id="NF037994">
    <property type="entry name" value="DcuC_1"/>
    <property type="match status" value="1"/>
</dbReference>
<feature type="transmembrane region" description="Helical" evidence="8">
    <location>
        <begin position="6"/>
        <end position="22"/>
    </location>
</feature>
<evidence type="ECO:0000256" key="2">
    <source>
        <dbReference type="ARBA" id="ARBA00005275"/>
    </source>
</evidence>
<reference evidence="9 10" key="1">
    <citation type="submission" date="2018-05" db="EMBL/GenBank/DDBJ databases">
        <title>Novel Campyloabacter and Helicobacter Species and Strains.</title>
        <authorList>
            <person name="Mannion A.J."/>
            <person name="Shen Z."/>
            <person name="Fox J.G."/>
        </authorList>
    </citation>
    <scope>NUCLEOTIDE SEQUENCE [LARGE SCALE GENOMIC DNA]</scope>
    <source>
        <strain evidence="10">MIT10-5678</strain>
    </source>
</reference>
<keyword evidence="7 8" id="KW-0472">Membrane</keyword>
<feature type="transmembrane region" description="Helical" evidence="8">
    <location>
        <begin position="141"/>
        <end position="160"/>
    </location>
</feature>
<dbReference type="PANTHER" id="PTHR42002:SF2">
    <property type="entry name" value="ANAEROBIC C4-DICARBOXYLATE TRANSPORTER DCUC-RELATED"/>
    <property type="match status" value="1"/>
</dbReference>
<name>A0ABY2TJA1_9BACT</name>
<feature type="transmembrane region" description="Helical" evidence="8">
    <location>
        <begin position="317"/>
        <end position="336"/>
    </location>
</feature>
<evidence type="ECO:0000256" key="5">
    <source>
        <dbReference type="ARBA" id="ARBA00022692"/>
    </source>
</evidence>
<organism evidence="9 10">
    <name type="scientific">Campylobacter taeniopygiae</name>
    <dbReference type="NCBI Taxonomy" id="2510188"/>
    <lineage>
        <taxon>Bacteria</taxon>
        <taxon>Pseudomonadati</taxon>
        <taxon>Campylobacterota</taxon>
        <taxon>Epsilonproteobacteria</taxon>
        <taxon>Campylobacterales</taxon>
        <taxon>Campylobacteraceae</taxon>
        <taxon>Campylobacter</taxon>
    </lineage>
</organism>
<dbReference type="InterPro" id="IPR018385">
    <property type="entry name" value="C4_dicarb_anaerob_car-like"/>
</dbReference>
<evidence type="ECO:0000313" key="9">
    <source>
        <dbReference type="EMBL" id="TKX34072.1"/>
    </source>
</evidence>
<evidence type="ECO:0000313" key="10">
    <source>
        <dbReference type="Proteomes" id="UP000309584"/>
    </source>
</evidence>
<keyword evidence="3" id="KW-0813">Transport</keyword>
<keyword evidence="10" id="KW-1185">Reference proteome</keyword>
<evidence type="ECO:0000256" key="3">
    <source>
        <dbReference type="ARBA" id="ARBA00022448"/>
    </source>
</evidence>
<keyword evidence="6 8" id="KW-1133">Transmembrane helix</keyword>
<dbReference type="Pfam" id="PF03606">
    <property type="entry name" value="DcuC"/>
    <property type="match status" value="1"/>
</dbReference>
<feature type="transmembrane region" description="Helical" evidence="8">
    <location>
        <begin position="449"/>
        <end position="467"/>
    </location>
</feature>
<feature type="transmembrane region" description="Helical" evidence="8">
    <location>
        <begin position="29"/>
        <end position="49"/>
    </location>
</feature>
<evidence type="ECO:0000256" key="1">
    <source>
        <dbReference type="ARBA" id="ARBA00004651"/>
    </source>
</evidence>
<feature type="transmembrane region" description="Helical" evidence="8">
    <location>
        <begin position="279"/>
        <end position="305"/>
    </location>
</feature>
<feature type="transmembrane region" description="Helical" evidence="8">
    <location>
        <begin position="230"/>
        <end position="248"/>
    </location>
</feature>
<dbReference type="PANTHER" id="PTHR42002">
    <property type="entry name" value="ANAEROBIC C4-DICARBOXYLATE TRANSPORTER DCUC-RELATED"/>
    <property type="match status" value="1"/>
</dbReference>
<dbReference type="InterPro" id="IPR004669">
    <property type="entry name" value="C4_dicarb_anaerob_car"/>
</dbReference>
<feature type="transmembrane region" description="Helical" evidence="8">
    <location>
        <begin position="356"/>
        <end position="380"/>
    </location>
</feature>
<protein>
    <submittedName>
        <fullName evidence="9">C4-dicarboxylate ABC transporter</fullName>
    </submittedName>
</protein>
<dbReference type="NCBIfam" id="TIGR00771">
    <property type="entry name" value="DcuC"/>
    <property type="match status" value="1"/>
</dbReference>